<sequence>MMTVAEAELVRRAAEKGRSASFCAPSQPLSALHSAHSSSDIHMDVRAHAAAFAQAQHHASSSPRSRLKATQAARRSQSCRVQGSRPPRVRRQESPRGSEPRLELDADASAAFVTTPEDASYNPFLRKVPSCGRLVTLSLEAGGGGDDVDGSPVLHRSASARRARPPTASSPSHSPTPTRVTRPPQKNRATVKRTPATTNSAARRAGTSSSGGAAGYLDVKSSGSNEGLDSDSYLLRNFSTTTKGIINRGDSFRRRRSRSNSIQPPLDGPISGTPPGAPTSLDLASPPHTPDHTLNTVTTPQLATPESAEETSSFRMAILGATGVGKTALIHQFRTSECINAYDCNPSDESEQAISILLNNQESEIVFVNVETPQDFQDEVNREVPPEGWLVMYSITDKASFQRAGEELASLHQHQLLRGRAVILVANKCELVRSRTVNVDDGRDLACSYGAKFMEISVGMNHKCDDLLVGILNQLRIKGEEPSEEEEAPKERSWTRSTTGESCVPRNRSLLRASMKAKRVINRIMGKTEAKYKNCEDFQS</sequence>
<dbReference type="GO" id="GO:0005525">
    <property type="term" value="F:GTP binding"/>
    <property type="evidence" value="ECO:0007669"/>
    <property type="project" value="InterPro"/>
</dbReference>
<name>A0AAW0W5S9_CHEQU</name>
<dbReference type="AlphaFoldDB" id="A0AAW0W5S9"/>
<dbReference type="SMART" id="SM00173">
    <property type="entry name" value="RAS"/>
    <property type="match status" value="1"/>
</dbReference>
<dbReference type="PROSITE" id="PS51421">
    <property type="entry name" value="RAS"/>
    <property type="match status" value="1"/>
</dbReference>
<dbReference type="Proteomes" id="UP001445076">
    <property type="component" value="Unassembled WGS sequence"/>
</dbReference>
<dbReference type="PANTHER" id="PTHR45775">
    <property type="entry name" value="RAD, GEM/KIR FAMILY MEMBER 2, ISOFORM C"/>
    <property type="match status" value="1"/>
</dbReference>
<dbReference type="Pfam" id="PF00071">
    <property type="entry name" value="Ras"/>
    <property type="match status" value="1"/>
</dbReference>
<feature type="compositionally biased region" description="Low complexity" evidence="3">
    <location>
        <begin position="52"/>
        <end position="62"/>
    </location>
</feature>
<feature type="region of interest" description="Disordered" evidence="3">
    <location>
        <begin position="246"/>
        <end position="310"/>
    </location>
</feature>
<proteinExistence type="inferred from homology"/>
<feature type="compositionally biased region" description="Low complexity" evidence="3">
    <location>
        <begin position="196"/>
        <end position="211"/>
    </location>
</feature>
<evidence type="ECO:0000256" key="3">
    <source>
        <dbReference type="SAM" id="MobiDB-lite"/>
    </source>
</evidence>
<evidence type="ECO:0000313" key="4">
    <source>
        <dbReference type="EMBL" id="KAK8724798.1"/>
    </source>
</evidence>
<feature type="region of interest" description="Disordered" evidence="3">
    <location>
        <begin position="480"/>
        <end position="505"/>
    </location>
</feature>
<dbReference type="InterPro" id="IPR027417">
    <property type="entry name" value="P-loop_NTPase"/>
</dbReference>
<dbReference type="PANTHER" id="PTHR45775:SF1">
    <property type="entry name" value="RAD, GEM_KIR FAMILY MEMBER 3, ISOFORM E"/>
    <property type="match status" value="1"/>
</dbReference>
<dbReference type="PROSITE" id="PS51419">
    <property type="entry name" value="RAB"/>
    <property type="match status" value="1"/>
</dbReference>
<feature type="compositionally biased region" description="Polar residues" evidence="3">
    <location>
        <begin position="292"/>
        <end position="310"/>
    </location>
</feature>
<evidence type="ECO:0000256" key="1">
    <source>
        <dbReference type="ARBA" id="ARBA00008846"/>
    </source>
</evidence>
<dbReference type="SMART" id="SM00175">
    <property type="entry name" value="RAB"/>
    <property type="match status" value="1"/>
</dbReference>
<evidence type="ECO:0000256" key="2">
    <source>
        <dbReference type="ARBA" id="ARBA00022553"/>
    </source>
</evidence>
<feature type="compositionally biased region" description="Basic and acidic residues" evidence="3">
    <location>
        <begin position="90"/>
        <end position="104"/>
    </location>
</feature>
<dbReference type="InterPro" id="IPR001806">
    <property type="entry name" value="Small_GTPase"/>
</dbReference>
<dbReference type="EMBL" id="JARKIK010000084">
    <property type="protein sequence ID" value="KAK8724798.1"/>
    <property type="molecule type" value="Genomic_DNA"/>
</dbReference>
<evidence type="ECO:0000313" key="5">
    <source>
        <dbReference type="Proteomes" id="UP001445076"/>
    </source>
</evidence>
<dbReference type="GO" id="GO:0003924">
    <property type="term" value="F:GTPase activity"/>
    <property type="evidence" value="ECO:0007669"/>
    <property type="project" value="InterPro"/>
</dbReference>
<gene>
    <name evidence="4" type="ORF">OTU49_010923</name>
</gene>
<feature type="region of interest" description="Disordered" evidence="3">
    <location>
        <begin position="52"/>
        <end position="106"/>
    </location>
</feature>
<feature type="region of interest" description="Disordered" evidence="3">
    <location>
        <begin position="141"/>
        <end position="216"/>
    </location>
</feature>
<keyword evidence="2" id="KW-0597">Phosphoprotein</keyword>
<protein>
    <submittedName>
        <fullName evidence="4">Uncharacterized protein</fullName>
    </submittedName>
</protein>
<keyword evidence="5" id="KW-1185">Reference proteome</keyword>
<organism evidence="4 5">
    <name type="scientific">Cherax quadricarinatus</name>
    <name type="common">Australian red claw crayfish</name>
    <dbReference type="NCBI Taxonomy" id="27406"/>
    <lineage>
        <taxon>Eukaryota</taxon>
        <taxon>Metazoa</taxon>
        <taxon>Ecdysozoa</taxon>
        <taxon>Arthropoda</taxon>
        <taxon>Crustacea</taxon>
        <taxon>Multicrustacea</taxon>
        <taxon>Malacostraca</taxon>
        <taxon>Eumalacostraca</taxon>
        <taxon>Eucarida</taxon>
        <taxon>Decapoda</taxon>
        <taxon>Pleocyemata</taxon>
        <taxon>Astacidea</taxon>
        <taxon>Parastacoidea</taxon>
        <taxon>Parastacidae</taxon>
        <taxon>Cherax</taxon>
    </lineage>
</organism>
<accession>A0AAW0W5S9</accession>
<dbReference type="GO" id="GO:0005886">
    <property type="term" value="C:plasma membrane"/>
    <property type="evidence" value="ECO:0007669"/>
    <property type="project" value="TreeGrafter"/>
</dbReference>
<comment type="caution">
    <text evidence="4">The sequence shown here is derived from an EMBL/GenBank/DDBJ whole genome shotgun (WGS) entry which is preliminary data.</text>
</comment>
<dbReference type="InterPro" id="IPR051641">
    <property type="entry name" value="RGK_GTP-binding_reg"/>
</dbReference>
<dbReference type="SUPFAM" id="SSF52540">
    <property type="entry name" value="P-loop containing nucleoside triphosphate hydrolases"/>
    <property type="match status" value="1"/>
</dbReference>
<feature type="compositionally biased region" description="Low complexity" evidence="3">
    <location>
        <begin position="165"/>
        <end position="184"/>
    </location>
</feature>
<dbReference type="Gene3D" id="3.40.50.300">
    <property type="entry name" value="P-loop containing nucleotide triphosphate hydrolases"/>
    <property type="match status" value="1"/>
</dbReference>
<dbReference type="PRINTS" id="PR00449">
    <property type="entry name" value="RASTRNSFRMNG"/>
</dbReference>
<dbReference type="GO" id="GO:0005246">
    <property type="term" value="F:calcium channel regulator activity"/>
    <property type="evidence" value="ECO:0007669"/>
    <property type="project" value="TreeGrafter"/>
</dbReference>
<reference evidence="4 5" key="1">
    <citation type="journal article" date="2024" name="BMC Genomics">
        <title>Genome assembly of redclaw crayfish (Cherax quadricarinatus) provides insights into its immune adaptation and hypoxia tolerance.</title>
        <authorList>
            <person name="Liu Z."/>
            <person name="Zheng J."/>
            <person name="Li H."/>
            <person name="Fang K."/>
            <person name="Wang S."/>
            <person name="He J."/>
            <person name="Zhou D."/>
            <person name="Weng S."/>
            <person name="Chi M."/>
            <person name="Gu Z."/>
            <person name="He J."/>
            <person name="Li F."/>
            <person name="Wang M."/>
        </authorList>
    </citation>
    <scope>NUCLEOTIDE SEQUENCE [LARGE SCALE GENOMIC DNA]</scope>
    <source>
        <strain evidence="4">ZL_2023a</strain>
    </source>
</reference>
<comment type="similarity">
    <text evidence="1">Belongs to the small GTPase superfamily. RGK family.</text>
</comment>